<reference evidence="1" key="1">
    <citation type="submission" date="2023-03" db="EMBL/GenBank/DDBJ databases">
        <title>Chromosome-level genomes of two armyworms, Mythimna separata and Mythimna loreyi, provide insights into the biosynthesis and reception of sex pheromones.</title>
        <authorList>
            <person name="Zhao H."/>
        </authorList>
    </citation>
    <scope>NUCLEOTIDE SEQUENCE</scope>
    <source>
        <strain evidence="1">BeijingLab</strain>
    </source>
</reference>
<sequence>MANPLKRHSMETILTFDNRDTLSQWSVVWSTTHITDMENAATRNALMRKHGRFRLRIGSLALSALMTMHCRLTASALTGEFFFFMMFLVVAVAALANPVRHFEVYLGQWSISGPGRAFRMIPMLDGIGIAMCINAIVRAISCCTMASIAAMYVIHAVSDAELPFKYCRNFNLQSYTPEKKEIDVLRGINKLEDWKEIKNYSEPSDNDRRALMEHKPWRNISYNKRRFLSRRSRQFQFLSKVKVCKEQFIGKYPPMYTTPAYNFFYVEVTKFRDLDNLGGFNKTLGVAIIVAWLILWSSMIVEKISHGRLIYNNVKRWIVLVPWIWCAVLIAQAASNLTLAQTLRRFFRLSNRKETVAAIADAFELALYIHSLGVGSELIHGKALHYYASGHIDPDLNGENVWHSGIVLILAGLHTGGAAMCAIVDYKHFNAKVKVHNMTESTLWIMPMYSKCTSMGQYTHLVTCLIFGGLTFSYITVAYFMLKTALHTIFEYKVKLVHREQLVVAGLILPCMGLNMIYATNGGIELLESVDAIMSGVGIAAVVFFELICLLYVYRSHDFQSDMHVATEENTCSSRLGIQWQLIPFFTLTALGTKISVLPYAEMSPTYMSIATIPLVLLVLALPLRAIVNALSFLRHKTPTT</sequence>
<gene>
    <name evidence="1" type="ORF">PYW08_014104</name>
</gene>
<protein>
    <submittedName>
        <fullName evidence="1">Uncharacterized protein</fullName>
    </submittedName>
</protein>
<dbReference type="EMBL" id="CM056781">
    <property type="protein sequence ID" value="KAJ8734854.1"/>
    <property type="molecule type" value="Genomic_DNA"/>
</dbReference>
<organism evidence="1 2">
    <name type="scientific">Mythimna loreyi</name>
    <dbReference type="NCBI Taxonomy" id="667449"/>
    <lineage>
        <taxon>Eukaryota</taxon>
        <taxon>Metazoa</taxon>
        <taxon>Ecdysozoa</taxon>
        <taxon>Arthropoda</taxon>
        <taxon>Hexapoda</taxon>
        <taxon>Insecta</taxon>
        <taxon>Pterygota</taxon>
        <taxon>Neoptera</taxon>
        <taxon>Endopterygota</taxon>
        <taxon>Lepidoptera</taxon>
        <taxon>Glossata</taxon>
        <taxon>Ditrysia</taxon>
        <taxon>Noctuoidea</taxon>
        <taxon>Noctuidae</taxon>
        <taxon>Noctuinae</taxon>
        <taxon>Hadenini</taxon>
        <taxon>Mythimna</taxon>
    </lineage>
</organism>
<dbReference type="Proteomes" id="UP001231649">
    <property type="component" value="Chromosome 5"/>
</dbReference>
<evidence type="ECO:0000313" key="2">
    <source>
        <dbReference type="Proteomes" id="UP001231649"/>
    </source>
</evidence>
<proteinExistence type="predicted"/>
<accession>A0ACC2R7E8</accession>
<evidence type="ECO:0000313" key="1">
    <source>
        <dbReference type="EMBL" id="KAJ8734854.1"/>
    </source>
</evidence>
<comment type="caution">
    <text evidence="1">The sequence shown here is derived from an EMBL/GenBank/DDBJ whole genome shotgun (WGS) entry which is preliminary data.</text>
</comment>
<keyword evidence="2" id="KW-1185">Reference proteome</keyword>
<name>A0ACC2R7E8_9NEOP</name>